<dbReference type="Gene3D" id="1.20.1050.10">
    <property type="match status" value="1"/>
</dbReference>
<dbReference type="Pfam" id="PF02798">
    <property type="entry name" value="GST_N"/>
    <property type="match status" value="1"/>
</dbReference>
<dbReference type="EMBL" id="GIFK01001852">
    <property type="protein sequence ID" value="NBJ59555.1"/>
    <property type="molecule type" value="Transcribed_RNA"/>
</dbReference>
<accession>A0A6B2E898</accession>
<evidence type="ECO:0000259" key="7">
    <source>
        <dbReference type="PROSITE" id="PS50405"/>
    </source>
</evidence>
<dbReference type="SUPFAM" id="SSF47616">
    <property type="entry name" value="GST C-terminal domain-like"/>
    <property type="match status" value="1"/>
</dbReference>
<dbReference type="PROSITE" id="PS50404">
    <property type="entry name" value="GST_NTER"/>
    <property type="match status" value="1"/>
</dbReference>
<evidence type="ECO:0000256" key="3">
    <source>
        <dbReference type="ARBA" id="ARBA00022490"/>
    </source>
</evidence>
<evidence type="ECO:0000256" key="1">
    <source>
        <dbReference type="ARBA" id="ARBA00004496"/>
    </source>
</evidence>
<dbReference type="SUPFAM" id="SSF52833">
    <property type="entry name" value="Thioredoxin-like"/>
    <property type="match status" value="1"/>
</dbReference>
<dbReference type="PANTHER" id="PTHR43917:SF8">
    <property type="entry name" value="GH16740P-RELATED"/>
    <property type="match status" value="1"/>
</dbReference>
<dbReference type="GO" id="GO:0005737">
    <property type="term" value="C:cytoplasm"/>
    <property type="evidence" value="ECO:0007669"/>
    <property type="project" value="UniProtKB-SubCell"/>
</dbReference>
<reference evidence="8" key="1">
    <citation type="submission" date="2019-10" db="EMBL/GenBank/DDBJ databases">
        <title>Short sand fly seasons in Tbilisi, Georgia, hinder development of host immunity to saliva of the visceral leishmaniasis vector Phlebotomus kandelakii.</title>
        <authorList>
            <person name="Oliveira F."/>
            <person name="Giorgobiani E."/>
            <person name="Guimaraes-Costa A.B."/>
            <person name="Abdeladhim M."/>
            <person name="Oristian J."/>
            <person name="Tskhvaradze L."/>
            <person name="Tsertsvadze N."/>
            <person name="Zakalashvili M."/>
            <person name="Valenzuela J.G."/>
            <person name="Kamhawi S."/>
        </authorList>
    </citation>
    <scope>NUCLEOTIDE SEQUENCE</scope>
    <source>
        <strain evidence="8">Wild-capture in Tbilisi</strain>
        <tissue evidence="8">Salivary glands</tissue>
    </source>
</reference>
<dbReference type="InterPro" id="IPR040077">
    <property type="entry name" value="GST_C_Theta"/>
</dbReference>
<protein>
    <submittedName>
        <fullName evidence="8">Putative glutathione s-transferase</fullName>
    </submittedName>
</protein>
<evidence type="ECO:0000256" key="2">
    <source>
        <dbReference type="ARBA" id="ARBA00009899"/>
    </source>
</evidence>
<name>A0A6B2E898_9DIPT</name>
<dbReference type="PANTHER" id="PTHR43917">
    <property type="match status" value="1"/>
</dbReference>
<keyword evidence="3" id="KW-0963">Cytoplasm</keyword>
<evidence type="ECO:0000256" key="5">
    <source>
        <dbReference type="ARBA" id="ARBA00047960"/>
    </source>
</evidence>
<proteinExistence type="inferred from homology"/>
<dbReference type="InterPro" id="IPR036282">
    <property type="entry name" value="Glutathione-S-Trfase_C_sf"/>
</dbReference>
<feature type="domain" description="GST C-terminal" evidence="7">
    <location>
        <begin position="91"/>
        <end position="225"/>
    </location>
</feature>
<evidence type="ECO:0000256" key="4">
    <source>
        <dbReference type="ARBA" id="ARBA00022679"/>
    </source>
</evidence>
<dbReference type="SFLD" id="SFLDG00358">
    <property type="entry name" value="Main_(cytGST)"/>
    <property type="match status" value="1"/>
</dbReference>
<dbReference type="FunFam" id="1.20.1050.10:FF:000039">
    <property type="entry name" value="Glutathione S-transferase theta-1"/>
    <property type="match status" value="1"/>
</dbReference>
<dbReference type="Gene3D" id="3.40.30.10">
    <property type="entry name" value="Glutaredoxin"/>
    <property type="match status" value="1"/>
</dbReference>
<comment type="catalytic activity">
    <reaction evidence="5">
        <text>RX + glutathione = an S-substituted glutathione + a halide anion + H(+)</text>
        <dbReference type="Rhea" id="RHEA:16437"/>
        <dbReference type="ChEBI" id="CHEBI:15378"/>
        <dbReference type="ChEBI" id="CHEBI:16042"/>
        <dbReference type="ChEBI" id="CHEBI:17792"/>
        <dbReference type="ChEBI" id="CHEBI:57925"/>
        <dbReference type="ChEBI" id="CHEBI:90779"/>
        <dbReference type="EC" id="2.5.1.18"/>
    </reaction>
</comment>
<dbReference type="InterPro" id="IPR036249">
    <property type="entry name" value="Thioredoxin-like_sf"/>
</dbReference>
<dbReference type="InterPro" id="IPR040079">
    <property type="entry name" value="Glutathione_S-Trfase"/>
</dbReference>
<dbReference type="CDD" id="cd03183">
    <property type="entry name" value="GST_C_Theta"/>
    <property type="match status" value="1"/>
</dbReference>
<dbReference type="AlphaFoldDB" id="A0A6B2E898"/>
<dbReference type="GO" id="GO:0004364">
    <property type="term" value="F:glutathione transferase activity"/>
    <property type="evidence" value="ECO:0007669"/>
    <property type="project" value="UniProtKB-EC"/>
</dbReference>
<dbReference type="InterPro" id="IPR004045">
    <property type="entry name" value="Glutathione_S-Trfase_N"/>
</dbReference>
<evidence type="ECO:0000313" key="8">
    <source>
        <dbReference type="EMBL" id="NBJ59555.1"/>
    </source>
</evidence>
<dbReference type="PROSITE" id="PS50405">
    <property type="entry name" value="GST_CTER"/>
    <property type="match status" value="1"/>
</dbReference>
<dbReference type="Pfam" id="PF00043">
    <property type="entry name" value="GST_C"/>
    <property type="match status" value="1"/>
</dbReference>
<dbReference type="SFLD" id="SFLDS00019">
    <property type="entry name" value="Glutathione_Transferase_(cytos"/>
    <property type="match status" value="1"/>
</dbReference>
<evidence type="ECO:0000259" key="6">
    <source>
        <dbReference type="PROSITE" id="PS50404"/>
    </source>
</evidence>
<dbReference type="InterPro" id="IPR010987">
    <property type="entry name" value="Glutathione-S-Trfase_C-like"/>
</dbReference>
<dbReference type="InterPro" id="IPR004046">
    <property type="entry name" value="GST_C"/>
</dbReference>
<dbReference type="GO" id="GO:0006749">
    <property type="term" value="P:glutathione metabolic process"/>
    <property type="evidence" value="ECO:0007669"/>
    <property type="project" value="TreeGrafter"/>
</dbReference>
<dbReference type="InterPro" id="IPR051369">
    <property type="entry name" value="GST_Theta"/>
</dbReference>
<comment type="similarity">
    <text evidence="2">Belongs to the GST superfamily. Theta family.</text>
</comment>
<keyword evidence="4 8" id="KW-0808">Transferase</keyword>
<comment type="subcellular location">
    <subcellularLocation>
        <location evidence="1">Cytoplasm</location>
    </subcellularLocation>
</comment>
<feature type="domain" description="GST N-terminal" evidence="6">
    <location>
        <begin position="3"/>
        <end position="85"/>
    </location>
</feature>
<organism evidence="8">
    <name type="scientific">Phlebotomus kandelakii</name>
    <dbReference type="NCBI Taxonomy" id="1109342"/>
    <lineage>
        <taxon>Eukaryota</taxon>
        <taxon>Metazoa</taxon>
        <taxon>Ecdysozoa</taxon>
        <taxon>Arthropoda</taxon>
        <taxon>Hexapoda</taxon>
        <taxon>Insecta</taxon>
        <taxon>Pterygota</taxon>
        <taxon>Neoptera</taxon>
        <taxon>Endopterygota</taxon>
        <taxon>Diptera</taxon>
        <taxon>Nematocera</taxon>
        <taxon>Psychodoidea</taxon>
        <taxon>Psychodidae</taxon>
        <taxon>Phlebotomus</taxon>
        <taxon>Larroussius</taxon>
    </lineage>
</organism>
<sequence>MTQNLKFYSNLMSQPCRSLYIVMNLAKIPFETVTIALREGDHATESFAKEVNSLKTIPSINDGGFKLAESIAILRYLASKSSLLVRWYPSGARMRARVDEYLEWHHLNVRSPLSGYFVESWLKPRYKKQPPNEAALERLSSSANKSLDLLETVWLAQGDFLIGTDVTVADLWAICEIEELTLTSFDPTEGRPKLAAWMERVRKATNPFYDEAHEILWNIRKKSSRSQL</sequence>